<dbReference type="InterPro" id="IPR000560">
    <property type="entry name" value="His_Pase_clade-2"/>
</dbReference>
<evidence type="ECO:0000256" key="13">
    <source>
        <dbReference type="ARBA" id="ARBA00043671"/>
    </source>
</evidence>
<evidence type="ECO:0000256" key="2">
    <source>
        <dbReference type="ARBA" id="ARBA00008422"/>
    </source>
</evidence>
<keyword evidence="6" id="KW-1003">Cell membrane</keyword>
<organism evidence="17 18">
    <name type="scientific">Nephila pilipes</name>
    <name type="common">Giant wood spider</name>
    <name type="synonym">Nephila maculata</name>
    <dbReference type="NCBI Taxonomy" id="299642"/>
    <lineage>
        <taxon>Eukaryota</taxon>
        <taxon>Metazoa</taxon>
        <taxon>Ecdysozoa</taxon>
        <taxon>Arthropoda</taxon>
        <taxon>Chelicerata</taxon>
        <taxon>Arachnida</taxon>
        <taxon>Araneae</taxon>
        <taxon>Araneomorphae</taxon>
        <taxon>Entelegynae</taxon>
        <taxon>Araneoidea</taxon>
        <taxon>Nephilidae</taxon>
        <taxon>Nephila</taxon>
    </lineage>
</organism>
<dbReference type="Pfam" id="PF00328">
    <property type="entry name" value="His_Phos_2"/>
    <property type="match status" value="2"/>
</dbReference>
<comment type="subcellular location">
    <subcellularLocation>
        <location evidence="1">Cell membrane</location>
    </subcellularLocation>
</comment>
<keyword evidence="9 16" id="KW-0472">Membrane</keyword>
<evidence type="ECO:0000256" key="3">
    <source>
        <dbReference type="ARBA" id="ARBA00012976"/>
    </source>
</evidence>
<evidence type="ECO:0000256" key="12">
    <source>
        <dbReference type="ARBA" id="ARBA00043668"/>
    </source>
</evidence>
<keyword evidence="7" id="KW-0732">Signal</keyword>
<evidence type="ECO:0000256" key="10">
    <source>
        <dbReference type="ARBA" id="ARBA00023180"/>
    </source>
</evidence>
<evidence type="ECO:0000256" key="4">
    <source>
        <dbReference type="ARBA" id="ARBA00013040"/>
    </source>
</evidence>
<dbReference type="EC" id="3.1.3.80" evidence="3"/>
<evidence type="ECO:0000256" key="15">
    <source>
        <dbReference type="ARBA" id="ARBA00043832"/>
    </source>
</evidence>
<comment type="catalytic activity">
    <reaction evidence="13">
        <text>1D-myo-inositol 1,2,4,5,6-pentakisphosphate + H2O = 1D-myo-inositol 1,2,5,6-tetrakisphosphate + phosphate</text>
        <dbReference type="Rhea" id="RHEA:77115"/>
        <dbReference type="ChEBI" id="CHEBI:15377"/>
        <dbReference type="ChEBI" id="CHEBI:43474"/>
        <dbReference type="ChEBI" id="CHEBI:57798"/>
        <dbReference type="ChEBI" id="CHEBI:195535"/>
        <dbReference type="EC" id="3.1.3.62"/>
    </reaction>
    <physiologicalReaction direction="left-to-right" evidence="13">
        <dbReference type="Rhea" id="RHEA:77116"/>
    </physiologicalReaction>
</comment>
<name>A0A8X6M6X9_NEPPI</name>
<dbReference type="GO" id="GO:0005886">
    <property type="term" value="C:plasma membrane"/>
    <property type="evidence" value="ECO:0007669"/>
    <property type="project" value="UniProtKB-SubCell"/>
</dbReference>
<dbReference type="SUPFAM" id="SSF53254">
    <property type="entry name" value="Phosphoglycerate mutase-like"/>
    <property type="match status" value="2"/>
</dbReference>
<dbReference type="CDD" id="cd07061">
    <property type="entry name" value="HP_HAP_like"/>
    <property type="match status" value="2"/>
</dbReference>
<evidence type="ECO:0000256" key="1">
    <source>
        <dbReference type="ARBA" id="ARBA00004236"/>
    </source>
</evidence>
<comment type="catalytic activity">
    <reaction evidence="12">
        <text>1D-myo-inositol 1,2,5,6-tetrakisphosphate + H2O = 1D-myo-inositol 1,2,6-trisphosphate + phosphate</text>
        <dbReference type="Rhea" id="RHEA:77119"/>
        <dbReference type="ChEBI" id="CHEBI:15377"/>
        <dbReference type="ChEBI" id="CHEBI:43474"/>
        <dbReference type="ChEBI" id="CHEBI:195535"/>
        <dbReference type="ChEBI" id="CHEBI:195537"/>
        <dbReference type="EC" id="3.1.3.62"/>
    </reaction>
    <physiologicalReaction direction="left-to-right" evidence="12">
        <dbReference type="Rhea" id="RHEA:77120"/>
    </physiologicalReaction>
</comment>
<keyword evidence="10" id="KW-0325">Glycoprotein</keyword>
<protein>
    <recommendedName>
        <fullName evidence="5">Multiple inositol polyphosphate phosphatase 1</fullName>
        <ecNumber evidence="4">3.1.3.62</ecNumber>
        <ecNumber evidence="3">3.1.3.80</ecNumber>
    </recommendedName>
    <alternativeName>
        <fullName evidence="11">2,3-bisphosphoglycerate 3-phosphatase</fullName>
    </alternativeName>
</protein>
<keyword evidence="16" id="KW-0812">Transmembrane</keyword>
<dbReference type="GO" id="GO:0003993">
    <property type="term" value="F:acid phosphatase activity"/>
    <property type="evidence" value="ECO:0007669"/>
    <property type="project" value="TreeGrafter"/>
</dbReference>
<dbReference type="GO" id="GO:0052745">
    <property type="term" value="F:inositol phosphate phosphatase activity"/>
    <property type="evidence" value="ECO:0007669"/>
    <property type="project" value="TreeGrafter"/>
</dbReference>
<evidence type="ECO:0000256" key="16">
    <source>
        <dbReference type="SAM" id="Phobius"/>
    </source>
</evidence>
<accession>A0A8X6M6X9</accession>
<comment type="catalytic activity">
    <reaction evidence="15">
        <text>(2R)-2,3-bisphosphoglycerate + H2O = (2R)-2-phosphoglycerate + phosphate</text>
        <dbReference type="Rhea" id="RHEA:27381"/>
        <dbReference type="ChEBI" id="CHEBI:15377"/>
        <dbReference type="ChEBI" id="CHEBI:43474"/>
        <dbReference type="ChEBI" id="CHEBI:58248"/>
        <dbReference type="ChEBI" id="CHEBI:58289"/>
        <dbReference type="EC" id="3.1.3.80"/>
    </reaction>
    <physiologicalReaction direction="left-to-right" evidence="15">
        <dbReference type="Rhea" id="RHEA:27382"/>
    </physiologicalReaction>
</comment>
<evidence type="ECO:0000256" key="8">
    <source>
        <dbReference type="ARBA" id="ARBA00022801"/>
    </source>
</evidence>
<keyword evidence="16" id="KW-1133">Transmembrane helix</keyword>
<feature type="transmembrane region" description="Helical" evidence="16">
    <location>
        <begin position="7"/>
        <end position="27"/>
    </location>
</feature>
<dbReference type="OrthoDB" id="6509975at2759"/>
<keyword evidence="18" id="KW-1185">Reference proteome</keyword>
<evidence type="ECO:0000256" key="11">
    <source>
        <dbReference type="ARBA" id="ARBA00031642"/>
    </source>
</evidence>
<proteinExistence type="inferred from homology"/>
<comment type="similarity">
    <text evidence="2">Belongs to the histidine acid phosphatase family. MINPP1 subfamily.</text>
</comment>
<dbReference type="AlphaFoldDB" id="A0A8X6M6X9"/>
<reference evidence="17" key="1">
    <citation type="submission" date="2020-08" db="EMBL/GenBank/DDBJ databases">
        <title>Multicomponent nature underlies the extraordinary mechanical properties of spider dragline silk.</title>
        <authorList>
            <person name="Kono N."/>
            <person name="Nakamura H."/>
            <person name="Mori M."/>
            <person name="Yoshida Y."/>
            <person name="Ohtoshi R."/>
            <person name="Malay A.D."/>
            <person name="Moran D.A.P."/>
            <person name="Tomita M."/>
            <person name="Numata K."/>
            <person name="Arakawa K."/>
        </authorList>
    </citation>
    <scope>NUCLEOTIDE SEQUENCE</scope>
</reference>
<evidence type="ECO:0000256" key="6">
    <source>
        <dbReference type="ARBA" id="ARBA00022475"/>
    </source>
</evidence>
<dbReference type="InterPro" id="IPR029033">
    <property type="entry name" value="His_PPase_superfam"/>
</dbReference>
<dbReference type="PANTHER" id="PTHR20963">
    <property type="entry name" value="MULTIPLE INOSITOL POLYPHOSPHATE PHOSPHATASE-RELATED"/>
    <property type="match status" value="1"/>
</dbReference>
<dbReference type="PANTHER" id="PTHR20963:SF8">
    <property type="entry name" value="MULTIPLE INOSITOL POLYPHOSPHATE PHOSPHATASE 1"/>
    <property type="match status" value="1"/>
</dbReference>
<evidence type="ECO:0000313" key="18">
    <source>
        <dbReference type="Proteomes" id="UP000887013"/>
    </source>
</evidence>
<gene>
    <name evidence="17" type="primary">Minpp1</name>
    <name evidence="17" type="ORF">NPIL_182261</name>
</gene>
<comment type="caution">
    <text evidence="17">The sequence shown here is derived from an EMBL/GenBank/DDBJ whole genome shotgun (WGS) entry which is preliminary data.</text>
</comment>
<dbReference type="GO" id="GO:0034417">
    <property type="term" value="F:bisphosphoglycerate 3-phosphatase activity"/>
    <property type="evidence" value="ECO:0007669"/>
    <property type="project" value="UniProtKB-EC"/>
</dbReference>
<dbReference type="EC" id="3.1.3.62" evidence="4"/>
<comment type="catalytic activity">
    <reaction evidence="14">
        <text>1D-myo-inositol hexakisphosphate + H2O = 1D-myo-inositol 1,2,4,5,6-pentakisphosphate + phosphate</text>
        <dbReference type="Rhea" id="RHEA:16989"/>
        <dbReference type="ChEBI" id="CHEBI:15377"/>
        <dbReference type="ChEBI" id="CHEBI:43474"/>
        <dbReference type="ChEBI" id="CHEBI:57798"/>
        <dbReference type="ChEBI" id="CHEBI:58130"/>
        <dbReference type="EC" id="3.1.3.62"/>
    </reaction>
    <physiologicalReaction direction="left-to-right" evidence="14">
        <dbReference type="Rhea" id="RHEA:16990"/>
    </physiologicalReaction>
</comment>
<evidence type="ECO:0000256" key="9">
    <source>
        <dbReference type="ARBA" id="ARBA00023136"/>
    </source>
</evidence>
<dbReference type="Gene3D" id="3.40.50.1240">
    <property type="entry name" value="Phosphoglycerate mutase-like"/>
    <property type="match status" value="2"/>
</dbReference>
<evidence type="ECO:0000313" key="17">
    <source>
        <dbReference type="EMBL" id="GFS28292.1"/>
    </source>
</evidence>
<sequence length="878" mass="100255">MHKSTRTGLIGLAILVFVVVIILLLNLESIKPSEPQPCVKLDGYETCHSSDPSAYRYYGTKTSYHIAIENRTDTDLPVEGCTPVVFYLFSRHATRYPDKEYIEGMIKLLPTLKEKIINNTISGKAGLCQEDLESLKKWKLNMKLDDDNRLSKTGEDEAEDLAHRYKEKFPSLLDKKYSPEEFTVEYTSRERTKVTAESFARGLFGDDSTKVEGNINDAVLTFHKSCKKLRKKCEDPSYDTSEIEKFKNGVLMTKVVDSVSKRIGVTLTSGDVNLIYTACVFGFALKDNDAWCSLLSTDDLEVLEFYSDIDDYYKDSYGNKVNYEQACPIAKYIFDLFKSVENTNETKVVLHFSHAGAIKKVYSLFGLYRDELPLTADAFCSERNRKWRSSYIVPFNSNIAFVLYQCVGDMYRKYVVVCLSQEQRKKRSTKLSKVFVVVIILLLNLESIKSSDPQSCVKLDGYETCHSTDPFAYRYYGTKTSYHIAIENQTDTDLPVEDCKPVVFYLFSRHATRYPGKDYIKDMIKHLPALKEKIIRNSLIGKAGLCQEDLESLKKWKLSMKPEDHKRLSKTGEVEAEELAHRYKEKFPSLLDSKYSPEQFTIEYTSKERTKDTAESFAKGLFGDDSKKIEAKINDEVLTFHKSCKQLRGKCEDPTYDISQVEKFKNGELMSKVVDSVSKRIGVILTSEDITSIYTACMFGFALKDSDAWCSLLSPDDLEVLEFNSDIEDYYKNSYGNKINYEQACPIAKYIFDLFKSVENTNETKVVLHFSHSGAIKKVYSLFGLYRDELPLKADAFCSTRNRKWRSSHIVPFNSNIAFVLYQCGKEYKVGAFHNEKAVKVNGCDHELCSFEKFSATYGPISSKCNISEICCTCCSNT</sequence>
<evidence type="ECO:0000256" key="14">
    <source>
        <dbReference type="ARBA" id="ARBA00043691"/>
    </source>
</evidence>
<dbReference type="FunFam" id="3.40.50.1240:FF:000014">
    <property type="entry name" value="Multiple inositol polyphosphate phosphatase 1"/>
    <property type="match status" value="1"/>
</dbReference>
<evidence type="ECO:0000256" key="5">
    <source>
        <dbReference type="ARBA" id="ARBA00018097"/>
    </source>
</evidence>
<dbReference type="EMBL" id="BMAW01041403">
    <property type="protein sequence ID" value="GFS28292.1"/>
    <property type="molecule type" value="Genomic_DNA"/>
</dbReference>
<dbReference type="Proteomes" id="UP000887013">
    <property type="component" value="Unassembled WGS sequence"/>
</dbReference>
<keyword evidence="8" id="KW-0378">Hydrolase</keyword>
<evidence type="ECO:0000256" key="7">
    <source>
        <dbReference type="ARBA" id="ARBA00022729"/>
    </source>
</evidence>